<keyword evidence="1" id="KW-1133">Transmembrane helix</keyword>
<feature type="domain" description="Acyltransferase 3" evidence="2">
    <location>
        <begin position="15"/>
        <end position="330"/>
    </location>
</feature>
<dbReference type="Proteomes" id="UP000590740">
    <property type="component" value="Unassembled WGS sequence"/>
</dbReference>
<keyword evidence="1" id="KW-0812">Transmembrane</keyword>
<dbReference type="EMBL" id="JACHIG010000001">
    <property type="protein sequence ID" value="MBB5030479.1"/>
    <property type="molecule type" value="Genomic_DNA"/>
</dbReference>
<evidence type="ECO:0000256" key="1">
    <source>
        <dbReference type="SAM" id="Phobius"/>
    </source>
</evidence>
<feature type="transmembrane region" description="Helical" evidence="1">
    <location>
        <begin position="133"/>
        <end position="154"/>
    </location>
</feature>
<feature type="transmembrane region" description="Helical" evidence="1">
    <location>
        <begin position="318"/>
        <end position="338"/>
    </location>
</feature>
<dbReference type="GO" id="GO:0016747">
    <property type="term" value="F:acyltransferase activity, transferring groups other than amino-acyl groups"/>
    <property type="evidence" value="ECO:0007669"/>
    <property type="project" value="InterPro"/>
</dbReference>
<feature type="transmembrane region" description="Helical" evidence="1">
    <location>
        <begin position="52"/>
        <end position="70"/>
    </location>
</feature>
<feature type="transmembrane region" description="Helical" evidence="1">
    <location>
        <begin position="161"/>
        <end position="179"/>
    </location>
</feature>
<dbReference type="PANTHER" id="PTHR23028">
    <property type="entry name" value="ACETYLTRANSFERASE"/>
    <property type="match status" value="1"/>
</dbReference>
<feature type="transmembrane region" description="Helical" evidence="1">
    <location>
        <begin position="218"/>
        <end position="239"/>
    </location>
</feature>
<dbReference type="AlphaFoldDB" id="A0A7W7Y6E2"/>
<reference evidence="3 4" key="1">
    <citation type="submission" date="2020-08" db="EMBL/GenBank/DDBJ databases">
        <title>Genomic Encyclopedia of Type Strains, Phase IV (KMG-IV): sequencing the most valuable type-strain genomes for metagenomic binning, comparative biology and taxonomic classification.</title>
        <authorList>
            <person name="Goeker M."/>
        </authorList>
    </citation>
    <scope>NUCLEOTIDE SEQUENCE [LARGE SCALE GENOMIC DNA]</scope>
    <source>
        <strain evidence="3 4">DSM 12252</strain>
    </source>
</reference>
<protein>
    <submittedName>
        <fullName evidence="3">Exopolysaccharide production protein ExoZ</fullName>
    </submittedName>
</protein>
<feature type="transmembrane region" description="Helical" evidence="1">
    <location>
        <begin position="12"/>
        <end position="32"/>
    </location>
</feature>
<feature type="transmembrane region" description="Helical" evidence="1">
    <location>
        <begin position="185"/>
        <end position="206"/>
    </location>
</feature>
<feature type="transmembrane region" description="Helical" evidence="1">
    <location>
        <begin position="285"/>
        <end position="303"/>
    </location>
</feature>
<gene>
    <name evidence="3" type="ORF">HNQ65_000033</name>
</gene>
<feature type="transmembrane region" description="Helical" evidence="1">
    <location>
        <begin position="91"/>
        <end position="113"/>
    </location>
</feature>
<organism evidence="3 4">
    <name type="scientific">Prosthecobacter vanneervenii</name>
    <dbReference type="NCBI Taxonomy" id="48466"/>
    <lineage>
        <taxon>Bacteria</taxon>
        <taxon>Pseudomonadati</taxon>
        <taxon>Verrucomicrobiota</taxon>
        <taxon>Verrucomicrobiia</taxon>
        <taxon>Verrucomicrobiales</taxon>
        <taxon>Verrucomicrobiaceae</taxon>
        <taxon>Prosthecobacter</taxon>
    </lineage>
</organism>
<keyword evidence="1" id="KW-0472">Membrane</keyword>
<dbReference type="InterPro" id="IPR002656">
    <property type="entry name" value="Acyl_transf_3_dom"/>
</dbReference>
<name>A0A7W7Y6E2_9BACT</name>
<accession>A0A7W7Y6E2</accession>
<dbReference type="RefSeq" id="WP_184337243.1">
    <property type="nucleotide sequence ID" value="NZ_JACHIG010000001.1"/>
</dbReference>
<proteinExistence type="predicted"/>
<sequence>MTASPSSRTQFLCGIQALRGIFAVLVVCHHIGVRSARLWSHDWLGGWFYHNTFRIDFFFVLSGFVLWASHSGDAGRPAAARSFLLRRGLRLYPLLMTMTLFKVLLITCFPGRSSDSYQIIPSLLAFPQSSFPVIVSAWTLSFEMYFMIILAACLGLPAKAALPAMVLVAGLLPVGGMLFDVHPAIHGLGFLTHPFILEFAAGAVAAECVRQRGSRGGGILLCAVAIVGLVLGSTEHLRLNSIAVIWQKSIWAVIFAVGLGGMALLERSCRPERWWLQDYWSLGRASYSIFLSHGFVLMVGFAMGKPQMCGGDPFWTDVFLLLLVILALLFGLAVYKYWERPLLSFCKSLVVNFPSRLAGSDSSQTPQV</sequence>
<dbReference type="InterPro" id="IPR050879">
    <property type="entry name" value="Acyltransferase_3"/>
</dbReference>
<evidence type="ECO:0000259" key="2">
    <source>
        <dbReference type="Pfam" id="PF01757"/>
    </source>
</evidence>
<keyword evidence="4" id="KW-1185">Reference proteome</keyword>
<dbReference type="GO" id="GO:0016020">
    <property type="term" value="C:membrane"/>
    <property type="evidence" value="ECO:0007669"/>
    <property type="project" value="TreeGrafter"/>
</dbReference>
<feature type="transmembrane region" description="Helical" evidence="1">
    <location>
        <begin position="245"/>
        <end position="265"/>
    </location>
</feature>
<dbReference type="PANTHER" id="PTHR23028:SF131">
    <property type="entry name" value="BLR2367 PROTEIN"/>
    <property type="match status" value="1"/>
</dbReference>
<dbReference type="Pfam" id="PF01757">
    <property type="entry name" value="Acyl_transf_3"/>
    <property type="match status" value="1"/>
</dbReference>
<dbReference type="GO" id="GO:0000271">
    <property type="term" value="P:polysaccharide biosynthetic process"/>
    <property type="evidence" value="ECO:0007669"/>
    <property type="project" value="TreeGrafter"/>
</dbReference>
<comment type="caution">
    <text evidence="3">The sequence shown here is derived from an EMBL/GenBank/DDBJ whole genome shotgun (WGS) entry which is preliminary data.</text>
</comment>
<evidence type="ECO:0000313" key="3">
    <source>
        <dbReference type="EMBL" id="MBB5030479.1"/>
    </source>
</evidence>
<evidence type="ECO:0000313" key="4">
    <source>
        <dbReference type="Proteomes" id="UP000590740"/>
    </source>
</evidence>